<gene>
    <name evidence="1" type="ORF">CFOL_v3_21146</name>
</gene>
<comment type="caution">
    <text evidence="1">The sequence shown here is derived from an EMBL/GenBank/DDBJ whole genome shotgun (WGS) entry which is preliminary data.</text>
</comment>
<dbReference type="PANTHER" id="PTHR33116">
    <property type="entry name" value="REVERSE TRANSCRIPTASE ZINC-BINDING DOMAIN-CONTAINING PROTEIN-RELATED-RELATED"/>
    <property type="match status" value="1"/>
</dbReference>
<dbReference type="PANTHER" id="PTHR33116:SF86">
    <property type="entry name" value="REVERSE TRANSCRIPTASE DOMAIN-CONTAINING PROTEIN"/>
    <property type="match status" value="1"/>
</dbReference>
<organism evidence="1 2">
    <name type="scientific">Cephalotus follicularis</name>
    <name type="common">Albany pitcher plant</name>
    <dbReference type="NCBI Taxonomy" id="3775"/>
    <lineage>
        <taxon>Eukaryota</taxon>
        <taxon>Viridiplantae</taxon>
        <taxon>Streptophyta</taxon>
        <taxon>Embryophyta</taxon>
        <taxon>Tracheophyta</taxon>
        <taxon>Spermatophyta</taxon>
        <taxon>Magnoliopsida</taxon>
        <taxon>eudicotyledons</taxon>
        <taxon>Gunneridae</taxon>
        <taxon>Pentapetalae</taxon>
        <taxon>rosids</taxon>
        <taxon>fabids</taxon>
        <taxon>Oxalidales</taxon>
        <taxon>Cephalotaceae</taxon>
        <taxon>Cephalotus</taxon>
    </lineage>
</organism>
<dbReference type="EMBL" id="BDDD01001657">
    <property type="protein sequence ID" value="GAV77675.1"/>
    <property type="molecule type" value="Genomic_DNA"/>
</dbReference>
<sequence length="110" mass="12879">QAIPRYSMSGFQLPFSLCPDLHRMVSNFWWGQQAEERKIHWIAWNKLCRPKSKGGLGFRNLREFNLAMLAKQGWRLEKQTAYLCYSILKAKYFPTCNFSAAKLGRNPSFT</sequence>
<accession>A0A1Q3CBR4</accession>
<name>A0A1Q3CBR4_CEPFO</name>
<dbReference type="Proteomes" id="UP000187406">
    <property type="component" value="Unassembled WGS sequence"/>
</dbReference>
<proteinExistence type="predicted"/>
<dbReference type="InParanoid" id="A0A1Q3CBR4"/>
<dbReference type="OrthoDB" id="1938246at2759"/>
<evidence type="ECO:0008006" key="3">
    <source>
        <dbReference type="Google" id="ProtNLM"/>
    </source>
</evidence>
<dbReference type="AlphaFoldDB" id="A0A1Q3CBR4"/>
<protein>
    <recommendedName>
        <fullName evidence="3">Zf-RVT domain-containing protein</fullName>
    </recommendedName>
</protein>
<reference evidence="2" key="1">
    <citation type="submission" date="2016-04" db="EMBL/GenBank/DDBJ databases">
        <title>Cephalotus genome sequencing.</title>
        <authorList>
            <person name="Fukushima K."/>
            <person name="Hasebe M."/>
            <person name="Fang X."/>
        </authorList>
    </citation>
    <scope>NUCLEOTIDE SEQUENCE [LARGE SCALE GENOMIC DNA]</scope>
    <source>
        <strain evidence="2">cv. St1</strain>
    </source>
</reference>
<feature type="non-terminal residue" evidence="1">
    <location>
        <position position="1"/>
    </location>
</feature>
<evidence type="ECO:0000313" key="2">
    <source>
        <dbReference type="Proteomes" id="UP000187406"/>
    </source>
</evidence>
<evidence type="ECO:0000313" key="1">
    <source>
        <dbReference type="EMBL" id="GAV77675.1"/>
    </source>
</evidence>
<keyword evidence="2" id="KW-1185">Reference proteome</keyword>